<protein>
    <submittedName>
        <fullName evidence="1">Uncharacterized protein</fullName>
    </submittedName>
</protein>
<keyword evidence="2" id="KW-1185">Reference proteome</keyword>
<dbReference type="Proteomes" id="UP001157418">
    <property type="component" value="Unassembled WGS sequence"/>
</dbReference>
<evidence type="ECO:0000313" key="1">
    <source>
        <dbReference type="EMBL" id="CAH1416931.1"/>
    </source>
</evidence>
<comment type="caution">
    <text evidence="1">The sequence shown here is derived from an EMBL/GenBank/DDBJ whole genome shotgun (WGS) entry which is preliminary data.</text>
</comment>
<organism evidence="1 2">
    <name type="scientific">Lactuca virosa</name>
    <dbReference type="NCBI Taxonomy" id="75947"/>
    <lineage>
        <taxon>Eukaryota</taxon>
        <taxon>Viridiplantae</taxon>
        <taxon>Streptophyta</taxon>
        <taxon>Embryophyta</taxon>
        <taxon>Tracheophyta</taxon>
        <taxon>Spermatophyta</taxon>
        <taxon>Magnoliopsida</taxon>
        <taxon>eudicotyledons</taxon>
        <taxon>Gunneridae</taxon>
        <taxon>Pentapetalae</taxon>
        <taxon>asterids</taxon>
        <taxon>campanulids</taxon>
        <taxon>Asterales</taxon>
        <taxon>Asteraceae</taxon>
        <taxon>Cichorioideae</taxon>
        <taxon>Cichorieae</taxon>
        <taxon>Lactucinae</taxon>
        <taxon>Lactuca</taxon>
    </lineage>
</organism>
<reference evidence="1 2" key="1">
    <citation type="submission" date="2022-01" db="EMBL/GenBank/DDBJ databases">
        <authorList>
            <person name="Xiong W."/>
            <person name="Schranz E."/>
        </authorList>
    </citation>
    <scope>NUCLEOTIDE SEQUENCE [LARGE SCALE GENOMIC DNA]</scope>
</reference>
<accession>A0AAU9LQ46</accession>
<evidence type="ECO:0000313" key="2">
    <source>
        <dbReference type="Proteomes" id="UP001157418"/>
    </source>
</evidence>
<sequence length="150" mass="16466">MKYRKQGNSKIRGGLYTLIRMEQQNATVFQFEVYLLGAPTSHNKNSTKIYRTSFYNTTMSIPPHPTVVRNQQPKNVNVAPPPPAIVPAGTSQEKPVVVDPLGEARSKVQEEIGKEFAAMMSSGTLCASEAVALATKKEMQKYGHINAAQS</sequence>
<proteinExistence type="predicted"/>
<name>A0AAU9LQ46_9ASTR</name>
<dbReference type="EMBL" id="CAKMRJ010000002">
    <property type="protein sequence ID" value="CAH1416931.1"/>
    <property type="molecule type" value="Genomic_DNA"/>
</dbReference>
<gene>
    <name evidence="1" type="ORF">LVIROSA_LOCUS4661</name>
</gene>
<dbReference type="AlphaFoldDB" id="A0AAU9LQ46"/>